<protein>
    <submittedName>
        <fullName evidence="5">MltA-interacting MipA family protein</fullName>
    </submittedName>
</protein>
<name>A0A1W1CN98_9ZZZZ</name>
<evidence type="ECO:0000256" key="4">
    <source>
        <dbReference type="ARBA" id="ARBA00023237"/>
    </source>
</evidence>
<dbReference type="AlphaFoldDB" id="A0A1W1CN98"/>
<dbReference type="Pfam" id="PF06629">
    <property type="entry name" value="MipA"/>
    <property type="match status" value="1"/>
</dbReference>
<dbReference type="PANTHER" id="PTHR38776">
    <property type="entry name" value="MLTA-INTERACTING PROTEIN-RELATED"/>
    <property type="match status" value="1"/>
</dbReference>
<organism evidence="5">
    <name type="scientific">hydrothermal vent metagenome</name>
    <dbReference type="NCBI Taxonomy" id="652676"/>
    <lineage>
        <taxon>unclassified sequences</taxon>
        <taxon>metagenomes</taxon>
        <taxon>ecological metagenomes</taxon>
    </lineage>
</organism>
<sequence length="252" mass="28949">MKYILLLALLTLSLYGEETQEKKKVTLGFGPYMQTQPYKGVDPLLVPSPVIFFDNGLFYVRWSRAGMYFLGDKGEEFSWGLSLTAQPRTYGYKAEDSKYLEGMDERETTFEGGLAFSASYNDTYIETMLLTDMLVRYESWLFKTEIGDEFKLGKFTFYPSIIVVYESDEFVNYYYGVREHEVDTTIGRTQFTPGAGWQLGAQTYINYPFTDKLAGLINLRVDRLPSSALNSPLIDSDYIYSGLVSLIYSFEY</sequence>
<keyword evidence="2" id="KW-0732">Signal</keyword>
<dbReference type="GO" id="GO:0009279">
    <property type="term" value="C:cell outer membrane"/>
    <property type="evidence" value="ECO:0007669"/>
    <property type="project" value="UniProtKB-SubCell"/>
</dbReference>
<dbReference type="EMBL" id="FPHF01000095">
    <property type="protein sequence ID" value="SFV67249.1"/>
    <property type="molecule type" value="Genomic_DNA"/>
</dbReference>
<gene>
    <name evidence="5" type="ORF">MNB_SM-4-201</name>
</gene>
<keyword evidence="3" id="KW-0472">Membrane</keyword>
<proteinExistence type="predicted"/>
<dbReference type="PANTHER" id="PTHR38776:SF1">
    <property type="entry name" value="MLTA-INTERACTING PROTEIN-RELATED"/>
    <property type="match status" value="1"/>
</dbReference>
<comment type="subcellular location">
    <subcellularLocation>
        <location evidence="1">Cell outer membrane</location>
    </subcellularLocation>
</comment>
<evidence type="ECO:0000256" key="3">
    <source>
        <dbReference type="ARBA" id="ARBA00023136"/>
    </source>
</evidence>
<evidence type="ECO:0000256" key="1">
    <source>
        <dbReference type="ARBA" id="ARBA00004442"/>
    </source>
</evidence>
<dbReference type="InterPro" id="IPR010583">
    <property type="entry name" value="MipA"/>
</dbReference>
<evidence type="ECO:0000256" key="2">
    <source>
        <dbReference type="ARBA" id="ARBA00022729"/>
    </source>
</evidence>
<keyword evidence="4" id="KW-0998">Cell outer membrane</keyword>
<reference evidence="5" key="1">
    <citation type="submission" date="2016-10" db="EMBL/GenBank/DDBJ databases">
        <authorList>
            <person name="de Groot N.N."/>
        </authorList>
    </citation>
    <scope>NUCLEOTIDE SEQUENCE</scope>
</reference>
<evidence type="ECO:0000313" key="5">
    <source>
        <dbReference type="EMBL" id="SFV67249.1"/>
    </source>
</evidence>
<accession>A0A1W1CN98</accession>